<feature type="domain" description="HRDC" evidence="1">
    <location>
        <begin position="209"/>
        <end position="289"/>
    </location>
</feature>
<dbReference type="InterPro" id="IPR002121">
    <property type="entry name" value="HRDC_dom"/>
</dbReference>
<dbReference type="SUPFAM" id="SSF47819">
    <property type="entry name" value="HRDC-like"/>
    <property type="match status" value="2"/>
</dbReference>
<dbReference type="EC" id="3.1.26.3" evidence="2"/>
<reference evidence="2" key="1">
    <citation type="submission" date="2018-06" db="EMBL/GenBank/DDBJ databases">
        <authorList>
            <person name="Zhirakovskaya E."/>
        </authorList>
    </citation>
    <scope>NUCLEOTIDE SEQUENCE</scope>
</reference>
<protein>
    <submittedName>
        <fullName evidence="2">Ribonuclease D</fullName>
        <ecNumber evidence="2">3.1.26.3</ecNumber>
    </submittedName>
</protein>
<dbReference type="Gene3D" id="3.30.420.10">
    <property type="entry name" value="Ribonuclease H-like superfamily/Ribonuclease H"/>
    <property type="match status" value="1"/>
</dbReference>
<dbReference type="InterPro" id="IPR012337">
    <property type="entry name" value="RNaseH-like_sf"/>
</dbReference>
<proteinExistence type="predicted"/>
<dbReference type="PANTHER" id="PTHR47649">
    <property type="entry name" value="RIBONUCLEASE D"/>
    <property type="match status" value="1"/>
</dbReference>
<dbReference type="AlphaFoldDB" id="A0A3B1DG14"/>
<dbReference type="InterPro" id="IPR010997">
    <property type="entry name" value="HRDC-like_sf"/>
</dbReference>
<dbReference type="CDD" id="cd06142">
    <property type="entry name" value="RNaseD_exo"/>
    <property type="match status" value="1"/>
</dbReference>
<evidence type="ECO:0000259" key="1">
    <source>
        <dbReference type="PROSITE" id="PS50967"/>
    </source>
</evidence>
<gene>
    <name evidence="2" type="ORF">MNBD_PLANCTO02-2506</name>
</gene>
<evidence type="ECO:0000313" key="2">
    <source>
        <dbReference type="EMBL" id="VAX41736.1"/>
    </source>
</evidence>
<dbReference type="GO" id="GO:0000166">
    <property type="term" value="F:nucleotide binding"/>
    <property type="evidence" value="ECO:0007669"/>
    <property type="project" value="InterPro"/>
</dbReference>
<dbReference type="GO" id="GO:0003676">
    <property type="term" value="F:nucleic acid binding"/>
    <property type="evidence" value="ECO:0007669"/>
    <property type="project" value="InterPro"/>
</dbReference>
<dbReference type="InterPro" id="IPR002562">
    <property type="entry name" value="3'-5'_exonuclease_dom"/>
</dbReference>
<dbReference type="GO" id="GO:0006139">
    <property type="term" value="P:nucleobase-containing compound metabolic process"/>
    <property type="evidence" value="ECO:0007669"/>
    <property type="project" value="InterPro"/>
</dbReference>
<dbReference type="GO" id="GO:0008408">
    <property type="term" value="F:3'-5' exonuclease activity"/>
    <property type="evidence" value="ECO:0007669"/>
    <property type="project" value="InterPro"/>
</dbReference>
<dbReference type="Gene3D" id="1.10.150.80">
    <property type="entry name" value="HRDC domain"/>
    <property type="match status" value="1"/>
</dbReference>
<dbReference type="InterPro" id="IPR051086">
    <property type="entry name" value="RNase_D-like"/>
</dbReference>
<sequence length="399" mass="45861">MTTEILTDSNQFRLLCNHIREAGLVAFDTEFISEYTLYPELCLLQFATEEQCVAVDPFQVEDLSPWWEIMADEEITVVVHGGQAEVKFCLHEFGQRPQNLIDLQIAEGFRGRSYPLGYGALIQRVLGKTLKSGETRTDWKKRPLLDRQIQYALDDVEYVLPAWQRQKFALQKADRLEWVKTECDQLIENMVQEMSRENWRRLSGVYKLKQRSLAAAIELSQWRDTEAKNKNRPLRQVLRDDLLMEIARKLPKKREEIDSIRDMNRRNYQRAVPEILDAVGRALTLPKSELPSTGTTGRNEKNENEQVISQLLGIALSNRCAQMNVARQLVGTNADLLDVIRNHYNATEKNKNGASLPRLLQGWRAEVCGNLMANVLNGKISMRVATINSECPLIFEEVN</sequence>
<dbReference type="EMBL" id="UOGL01000582">
    <property type="protein sequence ID" value="VAX41736.1"/>
    <property type="molecule type" value="Genomic_DNA"/>
</dbReference>
<keyword evidence="2" id="KW-0378">Hydrolase</keyword>
<dbReference type="SUPFAM" id="SSF53098">
    <property type="entry name" value="Ribonuclease H-like"/>
    <property type="match status" value="1"/>
</dbReference>
<organism evidence="2">
    <name type="scientific">hydrothermal vent metagenome</name>
    <dbReference type="NCBI Taxonomy" id="652676"/>
    <lineage>
        <taxon>unclassified sequences</taxon>
        <taxon>metagenomes</taxon>
        <taxon>ecological metagenomes</taxon>
    </lineage>
</organism>
<dbReference type="Pfam" id="PF01612">
    <property type="entry name" value="DNA_pol_A_exo1"/>
    <property type="match status" value="1"/>
</dbReference>
<dbReference type="InterPro" id="IPR036397">
    <property type="entry name" value="RNaseH_sf"/>
</dbReference>
<dbReference type="PROSITE" id="PS50967">
    <property type="entry name" value="HRDC"/>
    <property type="match status" value="1"/>
</dbReference>
<dbReference type="GO" id="GO:0004525">
    <property type="term" value="F:ribonuclease III activity"/>
    <property type="evidence" value="ECO:0007669"/>
    <property type="project" value="UniProtKB-EC"/>
</dbReference>
<dbReference type="PANTHER" id="PTHR47649:SF1">
    <property type="entry name" value="RIBONUCLEASE D"/>
    <property type="match status" value="1"/>
</dbReference>
<dbReference type="Pfam" id="PF00570">
    <property type="entry name" value="HRDC"/>
    <property type="match status" value="1"/>
</dbReference>
<dbReference type="InterPro" id="IPR044876">
    <property type="entry name" value="HRDC_dom_sf"/>
</dbReference>
<dbReference type="SMART" id="SM00341">
    <property type="entry name" value="HRDC"/>
    <property type="match status" value="1"/>
</dbReference>
<dbReference type="SMART" id="SM00474">
    <property type="entry name" value="35EXOc"/>
    <property type="match status" value="1"/>
</dbReference>
<accession>A0A3B1DG14</accession>
<name>A0A3B1DG14_9ZZZZ</name>